<evidence type="ECO:0000256" key="2">
    <source>
        <dbReference type="SAM" id="MobiDB-lite"/>
    </source>
</evidence>
<sequence length="1112" mass="121793">MHAIKQKCRPKHQVLILKCYPRTTKGATDVKPNSSELSYLLFYATSRKSKIQKIGAFLEKKTASDVWRMRIGNVQVTLGILAALIEKSPKDVVLIAPCVLKILDLILRSNDITMIESSLPAFDAFCEHHDASSLFADQAYSRQYESVVQHYATLATSTAPATKGGLSRSVQARWRTAGLKAIRSVATSEPLASVTGRQLNVIVPLILENLWTTDEQLLDTLLQRMNVEDKVDSERMLRRRTSIATAGTADTGEPHSEPFAGSPTDADRLVEEDIGVLAMQCLKSIYIGPNRPQIHSATAALLTFILKKIEHGQRPVELAETGKNDSGWALTMYSLISRWTPVQDRYVILVTTMEALVRTPLHEDKMEHHLALIAIAGSLLRSDVNLIGLSVMDVLLGLVKQMKKLFQQGEHLDTALDEKLDVGESSPQSRQLLDRLEQCVGDLATHVYYADQITDMIAAVLARLKPTPSASTNSTPQGEKTEDHDAAPGASLTNLSESQSHSDTYFSYSKGRVCGLRVIRGILLVANPKTKITGNMDLSRNKVPLHVWEGSQWLLRDPDGRVRKAYVDALVTWLDRETTSADLRARDESLVRNRSMKNSREMAAAASRGVSNGTHRERSARNTRRSQFLPLLHLAIYDNALQYVNYETDLVVLHVLLTKLVFRLGVNAVRFGIPMVYGLQEEIQEIEPPVNKVRIAALCHGYFWTLTEKFDFDGSAVGRAVTNEVVRRRSKKFWIEGINIPPPPLKNVGMPGQIESQPAWDPQTLETEELLPFDDRSSMVECIATSYEESAQSPPASPVASPGRMANHPILGSTMSPTPAAKDENDFPSVFREQMLTDWSRDAVVAALATEGKPESLNGSRTGTTGTNRNRLTINTNGLGANGGGFMSPYGSPHNMRPHSARIPDRERYGSVTKLRKSSVRSGISPPSSSHKGIASVDQLKMVLSGSKPTLGAARSDDDDDSGDSMVSYDSPSELSFNPAAAAAHAPAEPETPRRSGSVTRRGPLSSNPPGQNTPTLDDVEDVPPVPPLPNSQSSMSMSPTTADHIAHQDYAPQAQAPRRTPSSRAANSVRGSLHPRAPEESLQSMDLDSLLRGIDSRSGEGSLGNITKPPY</sequence>
<dbReference type="GO" id="GO:0005886">
    <property type="term" value="C:plasma membrane"/>
    <property type="evidence" value="ECO:0007669"/>
    <property type="project" value="TreeGrafter"/>
</dbReference>
<dbReference type="InterPro" id="IPR049150">
    <property type="entry name" value="EFR3_HEAT-like_rpt"/>
</dbReference>
<gene>
    <name evidence="3" type="ORF">J7T54_007487</name>
</gene>
<accession>A0A9P9XY20</accession>
<evidence type="ECO:0000256" key="1">
    <source>
        <dbReference type="ARBA" id="ARBA00010216"/>
    </source>
</evidence>
<comment type="similarity">
    <text evidence="1">Belongs to the EFR3 family.</text>
</comment>
<name>A0A9P9XY20_9HYPO</name>
<feature type="region of interest" description="Disordered" evidence="2">
    <location>
        <begin position="244"/>
        <end position="263"/>
    </location>
</feature>
<dbReference type="Pfam" id="PF21072">
    <property type="entry name" value="EFR3"/>
    <property type="match status" value="2"/>
</dbReference>
<dbReference type="OrthoDB" id="19232at2759"/>
<feature type="compositionally biased region" description="Low complexity" evidence="2">
    <location>
        <begin position="857"/>
        <end position="879"/>
    </location>
</feature>
<feature type="compositionally biased region" description="Low complexity" evidence="2">
    <location>
        <begin position="920"/>
        <end position="930"/>
    </location>
</feature>
<dbReference type="Proteomes" id="UP001055219">
    <property type="component" value="Unassembled WGS sequence"/>
</dbReference>
<dbReference type="InterPro" id="IPR039786">
    <property type="entry name" value="EFR3"/>
</dbReference>
<feature type="compositionally biased region" description="Polar residues" evidence="2">
    <location>
        <begin position="1061"/>
        <end position="1071"/>
    </location>
</feature>
<protein>
    <recommendedName>
        <fullName evidence="5">Protein EFR3</fullName>
    </recommendedName>
</protein>
<reference evidence="3" key="2">
    <citation type="submission" date="2022-07" db="EMBL/GenBank/DDBJ databases">
        <authorList>
            <person name="Goncalves M.F.M."/>
            <person name="Hilario S."/>
            <person name="Van De Peer Y."/>
            <person name="Esteves A.C."/>
            <person name="Alves A."/>
        </authorList>
    </citation>
    <scope>NUCLEOTIDE SEQUENCE</scope>
    <source>
        <strain evidence="3">MUM 19.33</strain>
    </source>
</reference>
<keyword evidence="4" id="KW-1185">Reference proteome</keyword>
<dbReference type="GO" id="GO:0072659">
    <property type="term" value="P:protein localization to plasma membrane"/>
    <property type="evidence" value="ECO:0007669"/>
    <property type="project" value="InterPro"/>
</dbReference>
<dbReference type="PANTHER" id="PTHR47766">
    <property type="entry name" value="PROTEIN EFR3"/>
    <property type="match status" value="1"/>
</dbReference>
<feature type="compositionally biased region" description="Polar residues" evidence="2">
    <location>
        <begin position="468"/>
        <end position="478"/>
    </location>
</feature>
<feature type="region of interest" description="Disordered" evidence="2">
    <location>
        <begin position="948"/>
        <end position="1112"/>
    </location>
</feature>
<evidence type="ECO:0008006" key="5">
    <source>
        <dbReference type="Google" id="ProtNLM"/>
    </source>
</evidence>
<feature type="region of interest" description="Disordered" evidence="2">
    <location>
        <begin position="467"/>
        <end position="498"/>
    </location>
</feature>
<dbReference type="AlphaFoldDB" id="A0A9P9XY20"/>
<dbReference type="SUPFAM" id="SSF48371">
    <property type="entry name" value="ARM repeat"/>
    <property type="match status" value="1"/>
</dbReference>
<dbReference type="EMBL" id="JAGIXG020000038">
    <property type="protein sequence ID" value="KAI6780011.1"/>
    <property type="molecule type" value="Genomic_DNA"/>
</dbReference>
<comment type="caution">
    <text evidence="3">The sequence shown here is derived from an EMBL/GenBank/DDBJ whole genome shotgun (WGS) entry which is preliminary data.</text>
</comment>
<feature type="compositionally biased region" description="Polar residues" evidence="2">
    <location>
        <begin position="1031"/>
        <end position="1042"/>
    </location>
</feature>
<proteinExistence type="inferred from homology"/>
<organism evidence="3 4">
    <name type="scientific">Emericellopsis cladophorae</name>
    <dbReference type="NCBI Taxonomy" id="2686198"/>
    <lineage>
        <taxon>Eukaryota</taxon>
        <taxon>Fungi</taxon>
        <taxon>Dikarya</taxon>
        <taxon>Ascomycota</taxon>
        <taxon>Pezizomycotina</taxon>
        <taxon>Sordariomycetes</taxon>
        <taxon>Hypocreomycetidae</taxon>
        <taxon>Hypocreales</taxon>
        <taxon>Bionectriaceae</taxon>
        <taxon>Emericellopsis</taxon>
    </lineage>
</organism>
<feature type="compositionally biased region" description="Polar residues" evidence="2">
    <location>
        <begin position="995"/>
        <end position="1013"/>
    </location>
</feature>
<feature type="compositionally biased region" description="Low complexity" evidence="2">
    <location>
        <begin position="979"/>
        <end position="989"/>
    </location>
</feature>
<evidence type="ECO:0000313" key="3">
    <source>
        <dbReference type="EMBL" id="KAI6780011.1"/>
    </source>
</evidence>
<reference evidence="3" key="1">
    <citation type="journal article" date="2021" name="J Fungi (Basel)">
        <title>Genomic and Metabolomic Analyses of the Marine Fungus Emericellopsis cladophorae: Insights into Saltwater Adaptability Mechanisms and Its Biosynthetic Potential.</title>
        <authorList>
            <person name="Goncalves M.F.M."/>
            <person name="Hilario S."/>
            <person name="Van de Peer Y."/>
            <person name="Esteves A.C."/>
            <person name="Alves A."/>
        </authorList>
    </citation>
    <scope>NUCLEOTIDE SEQUENCE</scope>
    <source>
        <strain evidence="3">MUM 19.33</strain>
    </source>
</reference>
<dbReference type="InterPro" id="IPR016024">
    <property type="entry name" value="ARM-type_fold"/>
</dbReference>
<evidence type="ECO:0000313" key="4">
    <source>
        <dbReference type="Proteomes" id="UP001055219"/>
    </source>
</evidence>
<dbReference type="PANTHER" id="PTHR47766:SF1">
    <property type="entry name" value="PROTEIN EFR3"/>
    <property type="match status" value="1"/>
</dbReference>
<dbReference type="GeneID" id="75833961"/>
<feature type="region of interest" description="Disordered" evidence="2">
    <location>
        <begin position="854"/>
        <end position="935"/>
    </location>
</feature>
<dbReference type="RefSeq" id="XP_051360867.1">
    <property type="nucleotide sequence ID" value="XM_051507952.1"/>
</dbReference>